<gene>
    <name evidence="2" type="ORF">CHIRRI_LOCUS5003</name>
</gene>
<evidence type="ECO:0000256" key="1">
    <source>
        <dbReference type="SAM" id="MobiDB-lite"/>
    </source>
</evidence>
<keyword evidence="3" id="KW-1185">Reference proteome</keyword>
<name>A0A9N9WQN9_9DIPT</name>
<dbReference type="AlphaFoldDB" id="A0A9N9WQN9"/>
<dbReference type="Proteomes" id="UP001153620">
    <property type="component" value="Chromosome 2"/>
</dbReference>
<sequence length="68" mass="7769">MDRDKNRQARARRLKKQKARKNSKTLCMPPTASTTDTKARTIQNAVKKEPKVEVNVSNVLERTFSSPI</sequence>
<feature type="compositionally biased region" description="Basic residues" evidence="1">
    <location>
        <begin position="8"/>
        <end position="23"/>
    </location>
</feature>
<accession>A0A9N9WQN9</accession>
<proteinExistence type="predicted"/>
<evidence type="ECO:0000313" key="2">
    <source>
        <dbReference type="EMBL" id="CAG9802087.1"/>
    </source>
</evidence>
<reference evidence="2" key="1">
    <citation type="submission" date="2022-01" db="EMBL/GenBank/DDBJ databases">
        <authorList>
            <person name="King R."/>
        </authorList>
    </citation>
    <scope>NUCLEOTIDE SEQUENCE</scope>
</reference>
<evidence type="ECO:0000313" key="3">
    <source>
        <dbReference type="Proteomes" id="UP001153620"/>
    </source>
</evidence>
<dbReference type="EMBL" id="OU895878">
    <property type="protein sequence ID" value="CAG9802087.1"/>
    <property type="molecule type" value="Genomic_DNA"/>
</dbReference>
<reference evidence="2" key="2">
    <citation type="submission" date="2022-10" db="EMBL/GenBank/DDBJ databases">
        <authorList>
            <consortium name="ENA_rothamsted_submissions"/>
            <consortium name="culmorum"/>
            <person name="King R."/>
        </authorList>
    </citation>
    <scope>NUCLEOTIDE SEQUENCE</scope>
</reference>
<protein>
    <submittedName>
        <fullName evidence="2">Uncharacterized protein</fullName>
    </submittedName>
</protein>
<feature type="region of interest" description="Disordered" evidence="1">
    <location>
        <begin position="1"/>
        <end position="38"/>
    </location>
</feature>
<organism evidence="2 3">
    <name type="scientific">Chironomus riparius</name>
    <dbReference type="NCBI Taxonomy" id="315576"/>
    <lineage>
        <taxon>Eukaryota</taxon>
        <taxon>Metazoa</taxon>
        <taxon>Ecdysozoa</taxon>
        <taxon>Arthropoda</taxon>
        <taxon>Hexapoda</taxon>
        <taxon>Insecta</taxon>
        <taxon>Pterygota</taxon>
        <taxon>Neoptera</taxon>
        <taxon>Endopterygota</taxon>
        <taxon>Diptera</taxon>
        <taxon>Nematocera</taxon>
        <taxon>Chironomoidea</taxon>
        <taxon>Chironomidae</taxon>
        <taxon>Chironominae</taxon>
        <taxon>Chironomus</taxon>
    </lineage>
</organism>